<dbReference type="InterPro" id="IPR020855">
    <property type="entry name" value="Ureohydrolase_Mn_BS"/>
</dbReference>
<evidence type="ECO:0000256" key="4">
    <source>
        <dbReference type="ARBA" id="ARBA00023211"/>
    </source>
</evidence>
<dbReference type="GO" id="GO:0046872">
    <property type="term" value="F:metal ion binding"/>
    <property type="evidence" value="ECO:0007669"/>
    <property type="project" value="UniProtKB-KW"/>
</dbReference>
<gene>
    <name evidence="8" type="ORF">GKC39_00295</name>
</gene>
<dbReference type="CDD" id="cd09990">
    <property type="entry name" value="Agmatinase-like"/>
    <property type="match status" value="1"/>
</dbReference>
<keyword evidence="4" id="KW-0464">Manganese</keyword>
<dbReference type="GO" id="GO:0008783">
    <property type="term" value="F:agmatinase activity"/>
    <property type="evidence" value="ECO:0007669"/>
    <property type="project" value="TreeGrafter"/>
</dbReference>
<dbReference type="InterPro" id="IPR023696">
    <property type="entry name" value="Ureohydrolase_dom_sf"/>
</dbReference>
<evidence type="ECO:0000256" key="7">
    <source>
        <dbReference type="RuleBase" id="RU003684"/>
    </source>
</evidence>
<keyword evidence="1" id="KW-0479">Metal-binding</keyword>
<evidence type="ECO:0000256" key="1">
    <source>
        <dbReference type="ARBA" id="ARBA00022723"/>
    </source>
</evidence>
<dbReference type="EMBL" id="WKKV01000001">
    <property type="protein sequence ID" value="MSE00502.1"/>
    <property type="molecule type" value="Genomic_DNA"/>
</dbReference>
<dbReference type="PANTHER" id="PTHR11358:SF35">
    <property type="entry name" value="FORMIMIDOYLGLUTAMASE"/>
    <property type="match status" value="1"/>
</dbReference>
<dbReference type="Gene3D" id="3.40.800.10">
    <property type="entry name" value="Ureohydrolase domain"/>
    <property type="match status" value="1"/>
</dbReference>
<dbReference type="PIRSF" id="PIRSF036979">
    <property type="entry name" value="Arginase"/>
    <property type="match status" value="1"/>
</dbReference>
<dbReference type="PRINTS" id="PR00116">
    <property type="entry name" value="ARGINASE"/>
</dbReference>
<dbReference type="RefSeq" id="WP_025853680.1">
    <property type="nucleotide sequence ID" value="NZ_AP028932.1"/>
</dbReference>
<dbReference type="GO" id="GO:0033389">
    <property type="term" value="P:putrescine biosynthetic process from arginine, via agmatine"/>
    <property type="evidence" value="ECO:0007669"/>
    <property type="project" value="TreeGrafter"/>
</dbReference>
<accession>A0A6A8LC60</accession>
<reference evidence="8" key="1">
    <citation type="submission" date="2019-11" db="EMBL/GenBank/DDBJ databases">
        <title>Draft Genome Sequence of Plant Growth-Promoting Rhizosphere-Associated Bacteria.</title>
        <authorList>
            <person name="Vasilyev I.Y."/>
            <person name="Radchenko V."/>
            <person name="Ilnitskaya E.V."/>
        </authorList>
    </citation>
    <scope>NUCLEOTIDE SEQUENCE</scope>
    <source>
        <strain evidence="8">VRA_517_n</strain>
    </source>
</reference>
<dbReference type="SUPFAM" id="SSF52768">
    <property type="entry name" value="Arginase/deacetylase"/>
    <property type="match status" value="1"/>
</dbReference>
<evidence type="ECO:0000256" key="3">
    <source>
        <dbReference type="ARBA" id="ARBA00022808"/>
    </source>
</evidence>
<evidence type="ECO:0000256" key="5">
    <source>
        <dbReference type="NCBIfam" id="TIGR01227"/>
    </source>
</evidence>
<keyword evidence="2 7" id="KW-0378">Hydrolase</keyword>
<sequence>MDKYPFLQKAGSLFNDRHVTRIGDVTEAWAGQTIKGPALIGVPLSKSSISHSGACFAPGAIRRALGGISAYSAELREHVIDHLYDIGDIQIHVTDVVKSHEHIYRTIYDILTDQPDWVPVILGGDNSISYSTIKAIAETKGTTAVFQFDAHHDVRNTEDGGPTNGTPFRRLLDENIISGQNLIQLGIREFSNSLAYEQYVKERQADVHTMEMIREKGLLRTIQDTLPAVQKRADAIFISVDMDVLDQAHAPGCPAIGPGGLYTEELLQAVRFLAQEADISGIEIVEVDPTLDFRDMTSRAAAHVILHALKGFKLSR</sequence>
<dbReference type="PANTHER" id="PTHR11358">
    <property type="entry name" value="ARGINASE/AGMATINASE"/>
    <property type="match status" value="1"/>
</dbReference>
<protein>
    <recommendedName>
        <fullName evidence="5">Formimidoylglutamase</fullName>
        <ecNumber evidence="5">3.5.3.8</ecNumber>
    </recommendedName>
</protein>
<evidence type="ECO:0000256" key="2">
    <source>
        <dbReference type="ARBA" id="ARBA00022801"/>
    </source>
</evidence>
<organism evidence="8">
    <name type="scientific">Bacillus velezensis</name>
    <dbReference type="NCBI Taxonomy" id="492670"/>
    <lineage>
        <taxon>Bacteria</taxon>
        <taxon>Bacillati</taxon>
        <taxon>Bacillota</taxon>
        <taxon>Bacilli</taxon>
        <taxon>Bacillales</taxon>
        <taxon>Bacillaceae</taxon>
        <taxon>Bacillus</taxon>
        <taxon>Bacillus amyloliquefaciens group</taxon>
    </lineage>
</organism>
<comment type="caution">
    <text evidence="8">The sequence shown here is derived from an EMBL/GenBank/DDBJ whole genome shotgun (WGS) entry which is preliminary data.</text>
</comment>
<dbReference type="EC" id="3.5.3.8" evidence="5"/>
<dbReference type="InterPro" id="IPR006035">
    <property type="entry name" value="Ureohydrolase"/>
</dbReference>
<name>A0A6A8LC60_BACVE</name>
<dbReference type="AlphaFoldDB" id="A0A6A8LC60"/>
<keyword evidence="3" id="KW-0369">Histidine metabolism</keyword>
<dbReference type="Pfam" id="PF00491">
    <property type="entry name" value="Arginase"/>
    <property type="match status" value="1"/>
</dbReference>
<dbReference type="PROSITE" id="PS51409">
    <property type="entry name" value="ARGINASE_2"/>
    <property type="match status" value="1"/>
</dbReference>
<dbReference type="NCBIfam" id="TIGR01227">
    <property type="entry name" value="hutG"/>
    <property type="match status" value="1"/>
</dbReference>
<dbReference type="InterPro" id="IPR005923">
    <property type="entry name" value="HutG"/>
</dbReference>
<dbReference type="GO" id="GO:0050415">
    <property type="term" value="F:formimidoylglutamase activity"/>
    <property type="evidence" value="ECO:0007669"/>
    <property type="project" value="UniProtKB-UniRule"/>
</dbReference>
<comment type="similarity">
    <text evidence="6 7">Belongs to the arginase family.</text>
</comment>
<proteinExistence type="inferred from homology"/>
<evidence type="ECO:0000256" key="6">
    <source>
        <dbReference type="PROSITE-ProRule" id="PRU00742"/>
    </source>
</evidence>
<dbReference type="PROSITE" id="PS01053">
    <property type="entry name" value="ARGINASE_1"/>
    <property type="match status" value="1"/>
</dbReference>
<evidence type="ECO:0000313" key="8">
    <source>
        <dbReference type="EMBL" id="MSE00502.1"/>
    </source>
</evidence>
<dbReference type="GO" id="GO:0019556">
    <property type="term" value="P:L-histidine catabolic process to glutamate and formamide"/>
    <property type="evidence" value="ECO:0007669"/>
    <property type="project" value="UniProtKB-UniRule"/>
</dbReference>